<dbReference type="InterPro" id="IPR027372">
    <property type="entry name" value="Phytase-like_dom"/>
</dbReference>
<sequence>MPTAALRRLVVATSLGALAAGGLVALPAVASDGPADAVRITEFAYGGLITGASAGGDGEYVEVTNVGRTPVDLTGWSYGTAAAPGTVSLSGFGTLAPGESGIVTDVTPAEFRAEWGLTDAVPVVNDGTTTINKGPKTISVFDASGATADSVSYASGFLSAKGLSAWVDAAHLGAQAGTTGWTVSTAGDQEASWTSATGAVGSPGVSSLASLSTAAPRVAVTEFAYGGLVAGSSVGGDGEYVEVTNVGRTPVDLTGWSYGTAAAPGTVSLSGFGTLAPGESGIVTDVTPAEFRAEWGLTDAVPVVNDGTTTINKGPKTVSVFDASGATADSVSYASGFLSAKGLSAWVDAAHLGAQGGTTGWTVSTAGDEEASWTSATGAVGSPGTSSYGIRAAGSVRTTIPGGGGSTPPEAACQTEDSGTAPGTVPAGALAWPGSATPATIDDACAWVTTESGQDLSGLAFDPNDANVLYAVKNKSHVYRLVRSGGDAWVKDTANDWAAGKDIRFPGGTGLPDSEGVTVGPDGSLYITTERDNAASSVPLDSILRFDPAAPGTTLTAADQWVLTADVGYAPSDSADANLGFEGVAYVPDSFLVGHGFRTDDGALYDPADYPGKTADGLFFAAVEKTGHLLAYALDADHSFVRVADVATGLVGVMDASFDADLGRIWAHCDNTCGNATTLLGVGADGHFAVDATYLRPANLPNYNLEGFAVAPRSTAVDGQRQVLWTDDGNRFGHSLWAGTLPVVLTAPVVTGWSETPAPTTVATSATFAWTVDDAAATSYVSLDGGLPTAATGTSATFAGLGLGAHTVSVHATDGGLTGEPLTYTWTVVAAPTLSVTKTALNADSTQVRFSWTTTGSSLTATLDGKAVAVSGTTYTAKVAYGAHAFTILATDTHGNSTPVQTFRWTASDKTAPVLKRVAADYSSLDRAAYVAYSVSEKSTVTVTFDGRTKVVSSTVTVIGVDGLKLGRHTFTLTAKDAAGNVSTPLTYSFTITKVVTAGSIPSTHLAKGVRAGSSKADIQKVQLALGLPDDVRYGVYDAKTAAHVRKWQKAHHLYVTGVVNALTWKSLVDHVADGSGNRVITRSSISPHTLQVGVRAGAKGQAVVDIQRLLKISETGTFDARTVKAVKAFQKKHHLTANGVVHAGTWARLVH</sequence>
<evidence type="ECO:0000256" key="2">
    <source>
        <dbReference type="SAM" id="SignalP"/>
    </source>
</evidence>
<dbReference type="Pfam" id="PF00932">
    <property type="entry name" value="LTD"/>
    <property type="match status" value="2"/>
</dbReference>
<dbReference type="Pfam" id="PF13449">
    <property type="entry name" value="Phytase-like"/>
    <property type="match status" value="1"/>
</dbReference>
<dbReference type="Proteomes" id="UP001529338">
    <property type="component" value="Unassembled WGS sequence"/>
</dbReference>
<feature type="domain" description="LTD" evidence="3">
    <location>
        <begin position="206"/>
        <end position="335"/>
    </location>
</feature>
<dbReference type="Pfam" id="PF01471">
    <property type="entry name" value="PG_binding_1"/>
    <property type="match status" value="2"/>
</dbReference>
<dbReference type="RefSeq" id="WP_289456582.1">
    <property type="nucleotide sequence ID" value="NZ_JAUCGQ010000003.1"/>
</dbReference>
<evidence type="ECO:0000259" key="3">
    <source>
        <dbReference type="PROSITE" id="PS51841"/>
    </source>
</evidence>
<gene>
    <name evidence="4" type="ORF">QRT04_15875</name>
</gene>
<reference evidence="4 5" key="1">
    <citation type="submission" date="2023-06" db="EMBL/GenBank/DDBJ databases">
        <title>Cellulomonas sp. MW4 Whole genome sequence.</title>
        <authorList>
            <person name="Park S."/>
        </authorList>
    </citation>
    <scope>NUCLEOTIDE SEQUENCE [LARGE SCALE GENOMIC DNA]</scope>
    <source>
        <strain evidence="4 5">MW4</strain>
    </source>
</reference>
<feature type="region of interest" description="Disordered" evidence="1">
    <location>
        <begin position="400"/>
        <end position="421"/>
    </location>
</feature>
<feature type="domain" description="LTD" evidence="3">
    <location>
        <begin position="31"/>
        <end position="155"/>
    </location>
</feature>
<evidence type="ECO:0000313" key="5">
    <source>
        <dbReference type="Proteomes" id="UP001529338"/>
    </source>
</evidence>
<dbReference type="SUPFAM" id="SSF47090">
    <property type="entry name" value="PGBD-like"/>
    <property type="match status" value="2"/>
</dbReference>
<proteinExistence type="predicted"/>
<feature type="signal peptide" evidence="2">
    <location>
        <begin position="1"/>
        <end position="19"/>
    </location>
</feature>
<evidence type="ECO:0000313" key="4">
    <source>
        <dbReference type="EMBL" id="MDM7856416.1"/>
    </source>
</evidence>
<dbReference type="PROSITE" id="PS51841">
    <property type="entry name" value="LTD"/>
    <property type="match status" value="2"/>
</dbReference>
<comment type="caution">
    <text evidence="4">The sequence shown here is derived from an EMBL/GenBank/DDBJ whole genome shotgun (WGS) entry which is preliminary data.</text>
</comment>
<evidence type="ECO:0000256" key="1">
    <source>
        <dbReference type="SAM" id="MobiDB-lite"/>
    </source>
</evidence>
<dbReference type="InterPro" id="IPR036365">
    <property type="entry name" value="PGBD-like_sf"/>
</dbReference>
<dbReference type="EMBL" id="JAUCGQ010000003">
    <property type="protein sequence ID" value="MDM7856416.1"/>
    <property type="molecule type" value="Genomic_DNA"/>
</dbReference>
<name>A0ABT7SJQ3_9CELL</name>
<dbReference type="InterPro" id="IPR001322">
    <property type="entry name" value="Lamin_tail_dom"/>
</dbReference>
<dbReference type="InterPro" id="IPR002477">
    <property type="entry name" value="Peptidoglycan-bd-like"/>
</dbReference>
<dbReference type="SUPFAM" id="SSF101898">
    <property type="entry name" value="NHL repeat"/>
    <property type="match status" value="1"/>
</dbReference>
<dbReference type="Gene3D" id="2.60.40.10">
    <property type="entry name" value="Immunoglobulins"/>
    <property type="match status" value="1"/>
</dbReference>
<feature type="chain" id="PRO_5046469829" evidence="2">
    <location>
        <begin position="20"/>
        <end position="1152"/>
    </location>
</feature>
<dbReference type="InterPro" id="IPR013783">
    <property type="entry name" value="Ig-like_fold"/>
</dbReference>
<dbReference type="Gene3D" id="1.10.101.10">
    <property type="entry name" value="PGBD-like superfamily/PGBD"/>
    <property type="match status" value="2"/>
</dbReference>
<accession>A0ABT7SJQ3</accession>
<keyword evidence="2" id="KW-0732">Signal</keyword>
<dbReference type="InterPro" id="IPR036366">
    <property type="entry name" value="PGBDSf"/>
</dbReference>
<organism evidence="4 5">
    <name type="scientific">Cellulomonas alba</name>
    <dbReference type="NCBI Taxonomy" id="3053467"/>
    <lineage>
        <taxon>Bacteria</taxon>
        <taxon>Bacillati</taxon>
        <taxon>Actinomycetota</taxon>
        <taxon>Actinomycetes</taxon>
        <taxon>Micrococcales</taxon>
        <taxon>Cellulomonadaceae</taxon>
        <taxon>Cellulomonas</taxon>
    </lineage>
</organism>
<protein>
    <submittedName>
        <fullName evidence="4">Lamin tail domain-containing protein</fullName>
    </submittedName>
</protein>
<keyword evidence="5" id="KW-1185">Reference proteome</keyword>